<keyword evidence="6 8" id="KW-0472">Membrane</keyword>
<evidence type="ECO:0000256" key="11">
    <source>
        <dbReference type="SAM" id="SignalP"/>
    </source>
</evidence>
<evidence type="ECO:0000256" key="4">
    <source>
        <dbReference type="ARBA" id="ARBA00022737"/>
    </source>
</evidence>
<feature type="signal peptide" evidence="11">
    <location>
        <begin position="1"/>
        <end position="20"/>
    </location>
</feature>
<dbReference type="InterPro" id="IPR002550">
    <property type="entry name" value="CNNM"/>
</dbReference>
<dbReference type="InterPro" id="IPR044751">
    <property type="entry name" value="Ion_transp-like_CBS"/>
</dbReference>
<dbReference type="GO" id="GO:0022857">
    <property type="term" value="F:transmembrane transporter activity"/>
    <property type="evidence" value="ECO:0007669"/>
    <property type="project" value="TreeGrafter"/>
</dbReference>
<dbReference type="GO" id="GO:1905941">
    <property type="term" value="P:positive regulation of gonad development"/>
    <property type="evidence" value="ECO:0007669"/>
    <property type="project" value="UniProtKB-ARBA"/>
</dbReference>
<feature type="transmembrane region" description="Helical" evidence="10">
    <location>
        <begin position="334"/>
        <end position="354"/>
    </location>
</feature>
<dbReference type="Proteomes" id="UP000663879">
    <property type="component" value="Unassembled WGS sequence"/>
</dbReference>
<evidence type="ECO:0000259" key="12">
    <source>
        <dbReference type="PROSITE" id="PS51371"/>
    </source>
</evidence>
<accession>A0A813MC08</accession>
<keyword evidence="4" id="KW-0677">Repeat</keyword>
<evidence type="ECO:0000256" key="6">
    <source>
        <dbReference type="ARBA" id="ARBA00023136"/>
    </source>
</evidence>
<evidence type="ECO:0000256" key="5">
    <source>
        <dbReference type="ARBA" id="ARBA00022989"/>
    </source>
</evidence>
<keyword evidence="7" id="KW-0129">CBS domain</keyword>
<comment type="similarity">
    <text evidence="2">Belongs to the ACDP family.</text>
</comment>
<dbReference type="Pfam" id="PF01595">
    <property type="entry name" value="CNNM"/>
    <property type="match status" value="1"/>
</dbReference>
<dbReference type="PANTHER" id="PTHR12064:SF94">
    <property type="entry name" value="UNEXTENDED PROTEIN"/>
    <property type="match status" value="1"/>
</dbReference>
<evidence type="ECO:0000256" key="10">
    <source>
        <dbReference type="SAM" id="Phobius"/>
    </source>
</evidence>
<dbReference type="EMBL" id="CAJNOC010000145">
    <property type="protein sequence ID" value="CAF0719182.1"/>
    <property type="molecule type" value="Genomic_DNA"/>
</dbReference>
<feature type="compositionally biased region" description="Polar residues" evidence="9">
    <location>
        <begin position="955"/>
        <end position="967"/>
    </location>
</feature>
<feature type="transmembrane region" description="Helical" evidence="10">
    <location>
        <begin position="299"/>
        <end position="322"/>
    </location>
</feature>
<organism evidence="14 15">
    <name type="scientific">Brachionus calyciflorus</name>
    <dbReference type="NCBI Taxonomy" id="104777"/>
    <lineage>
        <taxon>Eukaryota</taxon>
        <taxon>Metazoa</taxon>
        <taxon>Spiralia</taxon>
        <taxon>Gnathifera</taxon>
        <taxon>Rotifera</taxon>
        <taxon>Eurotatoria</taxon>
        <taxon>Monogononta</taxon>
        <taxon>Pseudotrocha</taxon>
        <taxon>Ploima</taxon>
        <taxon>Brachionidae</taxon>
        <taxon>Brachionus</taxon>
    </lineage>
</organism>
<feature type="domain" description="CNNM transmembrane" evidence="13">
    <location>
        <begin position="209"/>
        <end position="389"/>
    </location>
</feature>
<evidence type="ECO:0000256" key="3">
    <source>
        <dbReference type="ARBA" id="ARBA00022692"/>
    </source>
</evidence>
<keyword evidence="3 8" id="KW-0812">Transmembrane</keyword>
<dbReference type="InterPro" id="IPR000644">
    <property type="entry name" value="CBS_dom"/>
</dbReference>
<dbReference type="SUPFAM" id="SSF51206">
    <property type="entry name" value="cAMP-binding domain-like"/>
    <property type="match status" value="1"/>
</dbReference>
<keyword evidence="5 8" id="KW-1133">Transmembrane helix</keyword>
<evidence type="ECO:0000256" key="2">
    <source>
        <dbReference type="ARBA" id="ARBA00010484"/>
    </source>
</evidence>
<dbReference type="OrthoDB" id="5353557at2759"/>
<evidence type="ECO:0000313" key="15">
    <source>
        <dbReference type="Proteomes" id="UP000663879"/>
    </source>
</evidence>
<feature type="transmembrane region" description="Helical" evidence="10">
    <location>
        <begin position="214"/>
        <end position="240"/>
    </location>
</feature>
<evidence type="ECO:0000256" key="1">
    <source>
        <dbReference type="ARBA" id="ARBA00004141"/>
    </source>
</evidence>
<evidence type="ECO:0000256" key="9">
    <source>
        <dbReference type="SAM" id="MobiDB-lite"/>
    </source>
</evidence>
<evidence type="ECO:0000259" key="13">
    <source>
        <dbReference type="PROSITE" id="PS51846"/>
    </source>
</evidence>
<feature type="region of interest" description="Disordered" evidence="9">
    <location>
        <begin position="947"/>
        <end position="967"/>
    </location>
</feature>
<evidence type="ECO:0000313" key="14">
    <source>
        <dbReference type="EMBL" id="CAF0719182.1"/>
    </source>
</evidence>
<dbReference type="PROSITE" id="PS51371">
    <property type="entry name" value="CBS"/>
    <property type="match status" value="2"/>
</dbReference>
<dbReference type="Gene3D" id="3.10.580.10">
    <property type="entry name" value="CBS-domain"/>
    <property type="match status" value="1"/>
</dbReference>
<protein>
    <recommendedName>
        <fullName evidence="16">Metal transporter CNNM4</fullName>
    </recommendedName>
</protein>
<feature type="domain" description="CBS" evidence="12">
    <location>
        <begin position="404"/>
        <end position="465"/>
    </location>
</feature>
<dbReference type="InterPro" id="IPR045095">
    <property type="entry name" value="ACDP"/>
</dbReference>
<dbReference type="PANTHER" id="PTHR12064">
    <property type="entry name" value="METAL TRANSPORTER CNNM"/>
    <property type="match status" value="1"/>
</dbReference>
<keyword evidence="11" id="KW-0732">Signal</keyword>
<name>A0A813MC08_9BILA</name>
<dbReference type="SUPFAM" id="SSF54631">
    <property type="entry name" value="CBS-domain pair"/>
    <property type="match status" value="1"/>
</dbReference>
<keyword evidence="15" id="KW-1185">Reference proteome</keyword>
<dbReference type="InterPro" id="IPR046342">
    <property type="entry name" value="CBS_dom_sf"/>
</dbReference>
<comment type="caution">
    <text evidence="14">The sequence shown here is derived from an EMBL/GenBank/DDBJ whole genome shotgun (WGS) entry which is preliminary data.</text>
</comment>
<dbReference type="GO" id="GO:0008340">
    <property type="term" value="P:determination of adult lifespan"/>
    <property type="evidence" value="ECO:0007669"/>
    <property type="project" value="UniProtKB-ARBA"/>
</dbReference>
<feature type="domain" description="CBS" evidence="12">
    <location>
        <begin position="472"/>
        <end position="538"/>
    </location>
</feature>
<feature type="transmembrane region" description="Helical" evidence="10">
    <location>
        <begin position="272"/>
        <end position="293"/>
    </location>
</feature>
<reference evidence="14" key="1">
    <citation type="submission" date="2021-02" db="EMBL/GenBank/DDBJ databases">
        <authorList>
            <person name="Nowell W R."/>
        </authorList>
    </citation>
    <scope>NUCLEOTIDE SEQUENCE</scope>
    <source>
        <strain evidence="14">Ploen Becks lab</strain>
    </source>
</reference>
<proteinExistence type="inferred from homology"/>
<comment type="subcellular location">
    <subcellularLocation>
        <location evidence="1">Membrane</location>
        <topology evidence="1">Multi-pass membrane protein</topology>
    </subcellularLocation>
</comment>
<dbReference type="FunFam" id="3.10.580.10:FF:000006">
    <property type="entry name" value="DUF21 and CBS domain protein"/>
    <property type="match status" value="1"/>
</dbReference>
<dbReference type="PROSITE" id="PS51846">
    <property type="entry name" value="CNNM"/>
    <property type="match status" value="1"/>
</dbReference>
<feature type="compositionally biased region" description="Polar residues" evidence="9">
    <location>
        <begin position="590"/>
        <end position="605"/>
    </location>
</feature>
<feature type="chain" id="PRO_5032656564" description="Metal transporter CNNM4" evidence="11">
    <location>
        <begin position="21"/>
        <end position="967"/>
    </location>
</feature>
<dbReference type="GO" id="GO:0005886">
    <property type="term" value="C:plasma membrane"/>
    <property type="evidence" value="ECO:0007669"/>
    <property type="project" value="TreeGrafter"/>
</dbReference>
<dbReference type="GO" id="GO:0010960">
    <property type="term" value="P:magnesium ion homeostasis"/>
    <property type="evidence" value="ECO:0007669"/>
    <property type="project" value="InterPro"/>
</dbReference>
<evidence type="ECO:0008006" key="16">
    <source>
        <dbReference type="Google" id="ProtNLM"/>
    </source>
</evidence>
<dbReference type="GO" id="GO:0032026">
    <property type="term" value="P:response to magnesium ion"/>
    <property type="evidence" value="ECO:0007669"/>
    <property type="project" value="UniProtKB-ARBA"/>
</dbReference>
<dbReference type="CDD" id="cd04590">
    <property type="entry name" value="CBS_pair_CorC_HlyC_assoc"/>
    <property type="match status" value="1"/>
</dbReference>
<dbReference type="GO" id="GO:0040018">
    <property type="term" value="P:positive regulation of multicellular organism growth"/>
    <property type="evidence" value="ECO:0007669"/>
    <property type="project" value="UniProtKB-ARBA"/>
</dbReference>
<evidence type="ECO:0000256" key="7">
    <source>
        <dbReference type="PROSITE-ProRule" id="PRU00703"/>
    </source>
</evidence>
<dbReference type="AlphaFoldDB" id="A0A813MC08"/>
<sequence length="967" mass="111310">MIYTLSYFFLIYSLILNINTYNLSDSGVTTTPIQFHTILPNKLNENLIKNTFDILYLIPDNQDDVLELNQKHTIGDKYDTGWILPSEEPVTLNFYLYYEGNDEGKVKQFLRNNSEFGQNQPTPNLYLFFTPEMDCEDYKTRSYWQLEIVERIGSNMYQAKLNIPSIPYSPTPLYTCLQQLDSDDNVHDQYRYYSHQGTDYWVSIVTTKSFLPSWARIVLFIMLLTLSGLFSGLNLGLMSLDLSELDILKRIGTPNEQSYASKIYPLRKRGNFLLCTILLGNVLVNSVSTLLLGDMLSGIYAAFGSTILIVIFGEIIPQAACSKHGLAVGAYTRYIMFFFMIITSPLSFPLSIILDKVLGQEITATYSREKIREVMNVVEGLDDKEKKIISGALDFNDIKVREVMTKLDDVFMLELHSCLNFETIAKIAQEGYSRIPVYEETRDNIVGLLHVKDFTLLDPDDNMPVEALLKFYNHARIFCDAEETIDERFEEFRKGETHLAFVYDIVDQPDKDPIKKCIGIVTLEDIIEELVQMEIYDEFDDKKEVEANEANGDKQENDTRLNQDTDENENDFLLKNGQQSQLDKSKRQLTRYNSSSSSNAKVADQSISEVNESQMYLLETSKTFSNSSKSKKSNKTFKPLYESQVSKDLSFFLQQQKDTSQKALISPQIRFVMFQFLFTTVKPFTDEFLTRNVLELIFKRAVFKESRRSDPKLPREYLYKYGKGCNYFILILSGEATIEVGKEKLEFSAGPFAYFGVNGLLCGFESAEQMFNEDPSFENLSNKNFDSLSLSQKTYSKQYIPDFSLRVDEKCVFMKIDRDLWRNGVIKSCLERADNQKSFTIDDMPSNLGNKDDSILSDNKNFDVSPEKNRSASFRSNAGKENEEMYEMRNISSLNQIEESDNLIRELNDLASESNFESETEPFIGKKHSTMSLNDDLNITKKRAFLRKSTDKPNKTMSQKSFELNYN</sequence>
<gene>
    <name evidence="14" type="ORF">OXX778_LOCUS2023</name>
</gene>
<feature type="region of interest" description="Disordered" evidence="9">
    <location>
        <begin position="573"/>
        <end position="605"/>
    </location>
</feature>
<dbReference type="InterPro" id="IPR018490">
    <property type="entry name" value="cNMP-bd_dom_sf"/>
</dbReference>
<evidence type="ECO:0000256" key="8">
    <source>
        <dbReference type="PROSITE-ProRule" id="PRU01193"/>
    </source>
</evidence>
<dbReference type="Pfam" id="PF25562">
    <property type="entry name" value="CNBH_CNNM2_C"/>
    <property type="match status" value="1"/>
</dbReference>